<dbReference type="AlphaFoldDB" id="A0A561Q7L3"/>
<proteinExistence type="predicted"/>
<dbReference type="EMBL" id="VIWP01000015">
    <property type="protein sequence ID" value="TWF46327.1"/>
    <property type="molecule type" value="Genomic_DNA"/>
</dbReference>
<protein>
    <submittedName>
        <fullName evidence="1">Uncharacterized protein</fullName>
    </submittedName>
</protein>
<keyword evidence="2" id="KW-1185">Reference proteome</keyword>
<comment type="caution">
    <text evidence="1">The sequence shown here is derived from an EMBL/GenBank/DDBJ whole genome shotgun (WGS) entry which is preliminary data.</text>
</comment>
<reference evidence="1 2" key="1">
    <citation type="submission" date="2019-06" db="EMBL/GenBank/DDBJ databases">
        <title>Sorghum-associated microbial communities from plants grown in Nebraska, USA.</title>
        <authorList>
            <person name="Schachtman D."/>
        </authorList>
    </citation>
    <scope>NUCLEOTIDE SEQUENCE [LARGE SCALE GENOMIC DNA]</scope>
    <source>
        <strain evidence="1 2">1225</strain>
    </source>
</reference>
<accession>A0A561Q7L3</accession>
<evidence type="ECO:0000313" key="2">
    <source>
        <dbReference type="Proteomes" id="UP000320653"/>
    </source>
</evidence>
<dbReference type="OrthoDB" id="8404223at2"/>
<name>A0A561Q7L3_9HYPH</name>
<gene>
    <name evidence="1" type="ORF">FHW37_11522</name>
</gene>
<organism evidence="1 2">
    <name type="scientific">Neorhizobium alkalisoli</name>
    <dbReference type="NCBI Taxonomy" id="528178"/>
    <lineage>
        <taxon>Bacteria</taxon>
        <taxon>Pseudomonadati</taxon>
        <taxon>Pseudomonadota</taxon>
        <taxon>Alphaproteobacteria</taxon>
        <taxon>Hyphomicrobiales</taxon>
        <taxon>Rhizobiaceae</taxon>
        <taxon>Rhizobium/Agrobacterium group</taxon>
        <taxon>Neorhizobium</taxon>
    </lineage>
</organism>
<dbReference type="Proteomes" id="UP000320653">
    <property type="component" value="Unassembled WGS sequence"/>
</dbReference>
<sequence length="345" mass="37297">MVSNSQDAIAQKLQNITNPAINSQAASLGRMGSGAFASQVNNAQTAAANEMAKVATDLYGNQYNQDVASQQNAAQQYGNFYNQDQQNQLNANQALASTNAQQQQLRQAGTSLYGNLSDAQQTQRLNAANSANQQFNANRDYQLQGANLLSNNYQNNISNMLNAANSQISADNALNTQKLNAAGMAGSTYQNLYNPAQALAGVGQQKDQYNSTVLQSKVDAWNQAQQQPLQNIANFTNLLNGGGYQSTTQPVYSNTTGQILGGLSSLAGLFALCDIREKILHRLVGFMPLINGEKICIYEFTYKDDEDANIWIGPVAQEVEEKTGAVVEVEGRKLIDVEAFMKEAA</sequence>
<evidence type="ECO:0000313" key="1">
    <source>
        <dbReference type="EMBL" id="TWF46327.1"/>
    </source>
</evidence>